<dbReference type="GeneID" id="34576119"/>
<feature type="region of interest" description="Disordered" evidence="1">
    <location>
        <begin position="90"/>
        <end position="154"/>
    </location>
</feature>
<dbReference type="STRING" id="1835702.A0A1F5LJA5"/>
<dbReference type="AlphaFoldDB" id="A0A1F5LJA5"/>
<proteinExistence type="predicted"/>
<dbReference type="Proteomes" id="UP000177622">
    <property type="component" value="Unassembled WGS sequence"/>
</dbReference>
<accession>A0A1F5LJA5</accession>
<sequence length="195" mass="21981">MEYENPLVQRDHNILSESCPWQVDKPQHLSRNRVSAEEGLQWGSDPSFCYHGFSCPIGTWTEERLVQNLMRNMASICTSVDIDFDISESTNWSPPNAPQKDPSDSLGLNGFTLPMFQPSTVQTNERLSETPSLSSSPSQGQAPSPENTTCTRRASCSLLQGNDALQRQLGKLKEQEKMNRLRLFPAEEDDQKLTY</sequence>
<feature type="compositionally biased region" description="Low complexity" evidence="1">
    <location>
        <begin position="129"/>
        <end position="146"/>
    </location>
</feature>
<evidence type="ECO:0000313" key="3">
    <source>
        <dbReference type="Proteomes" id="UP000177622"/>
    </source>
</evidence>
<evidence type="ECO:0000256" key="1">
    <source>
        <dbReference type="SAM" id="MobiDB-lite"/>
    </source>
</evidence>
<keyword evidence="3" id="KW-1185">Reference proteome</keyword>
<gene>
    <name evidence="2" type="ORF">PENARI_c008G03465</name>
</gene>
<name>A0A1F5LJA5_PENAI</name>
<reference evidence="2 3" key="1">
    <citation type="journal article" date="2016" name="Sci. Rep.">
        <title>Penicillium arizonense, a new, genome sequenced fungal species, reveals a high chemical diversity in secreted metabolites.</title>
        <authorList>
            <person name="Grijseels S."/>
            <person name="Nielsen J.C."/>
            <person name="Randelovic M."/>
            <person name="Nielsen J."/>
            <person name="Nielsen K.F."/>
            <person name="Workman M."/>
            <person name="Frisvad J.C."/>
        </authorList>
    </citation>
    <scope>NUCLEOTIDE SEQUENCE [LARGE SCALE GENOMIC DNA]</scope>
    <source>
        <strain evidence="2 3">CBS 141311</strain>
    </source>
</reference>
<dbReference type="RefSeq" id="XP_022488539.1">
    <property type="nucleotide sequence ID" value="XM_022631385.1"/>
</dbReference>
<protein>
    <submittedName>
        <fullName evidence="2">Uncharacterized protein</fullName>
    </submittedName>
</protein>
<evidence type="ECO:0000313" key="2">
    <source>
        <dbReference type="EMBL" id="OGE53100.1"/>
    </source>
</evidence>
<organism evidence="2 3">
    <name type="scientific">Penicillium arizonense</name>
    <dbReference type="NCBI Taxonomy" id="1835702"/>
    <lineage>
        <taxon>Eukaryota</taxon>
        <taxon>Fungi</taxon>
        <taxon>Dikarya</taxon>
        <taxon>Ascomycota</taxon>
        <taxon>Pezizomycotina</taxon>
        <taxon>Eurotiomycetes</taxon>
        <taxon>Eurotiomycetidae</taxon>
        <taxon>Eurotiales</taxon>
        <taxon>Aspergillaceae</taxon>
        <taxon>Penicillium</taxon>
    </lineage>
</organism>
<dbReference type="EMBL" id="LXJU01000008">
    <property type="protein sequence ID" value="OGE53100.1"/>
    <property type="molecule type" value="Genomic_DNA"/>
</dbReference>
<comment type="caution">
    <text evidence="2">The sequence shown here is derived from an EMBL/GenBank/DDBJ whole genome shotgun (WGS) entry which is preliminary data.</text>
</comment>
<dbReference type="OrthoDB" id="5778525at2759"/>